<dbReference type="PANTHER" id="PTHR43428:SF1">
    <property type="entry name" value="ARSENATE REDUCTASE"/>
    <property type="match status" value="1"/>
</dbReference>
<evidence type="ECO:0000313" key="4">
    <source>
        <dbReference type="Proteomes" id="UP001069090"/>
    </source>
</evidence>
<name>A0A9J6RIV6_9GAMM</name>
<comment type="caution">
    <text evidence="3">The sequence shown here is derived from an EMBL/GenBank/DDBJ whole genome shotgun (WGS) entry which is preliminary data.</text>
</comment>
<dbReference type="InterPro" id="IPR036196">
    <property type="entry name" value="Ptyr_pPase_sf"/>
</dbReference>
<evidence type="ECO:0000259" key="2">
    <source>
        <dbReference type="SMART" id="SM00226"/>
    </source>
</evidence>
<dbReference type="CDD" id="cd16345">
    <property type="entry name" value="LMWP_ArsC"/>
    <property type="match status" value="1"/>
</dbReference>
<dbReference type="RefSeq" id="WP_258330450.1">
    <property type="nucleotide sequence ID" value="NZ_JAPTGG010000002.1"/>
</dbReference>
<dbReference type="SUPFAM" id="SSF52788">
    <property type="entry name" value="Phosphotyrosine protein phosphatases I"/>
    <property type="match status" value="1"/>
</dbReference>
<dbReference type="SMART" id="SM00226">
    <property type="entry name" value="LMWPc"/>
    <property type="match status" value="1"/>
</dbReference>
<dbReference type="Gene3D" id="3.40.50.2300">
    <property type="match status" value="1"/>
</dbReference>
<dbReference type="EMBL" id="JAPTGG010000002">
    <property type="protein sequence ID" value="MCZ0864297.1"/>
    <property type="molecule type" value="Genomic_DNA"/>
</dbReference>
<dbReference type="Proteomes" id="UP001069090">
    <property type="component" value="Unassembled WGS sequence"/>
</dbReference>
<evidence type="ECO:0000256" key="1">
    <source>
        <dbReference type="ARBA" id="ARBA00022849"/>
    </source>
</evidence>
<dbReference type="PANTHER" id="PTHR43428">
    <property type="entry name" value="ARSENATE REDUCTASE"/>
    <property type="match status" value="1"/>
</dbReference>
<feature type="domain" description="Phosphotyrosine protein phosphatase I" evidence="2">
    <location>
        <begin position="19"/>
        <end position="158"/>
    </location>
</feature>
<evidence type="ECO:0000313" key="3">
    <source>
        <dbReference type="EMBL" id="MCZ0864297.1"/>
    </source>
</evidence>
<sequence length="178" mass="19083">MLLAEGGVSDLIKPVTQQIKILLLCTGNSARSIMAEAIFNTLGGGLFLAYSAGSRPTGKVHPMALAQIEQLLLPTATDIRSKSWQEFSGDNAPEFDLVLTVCDNAANEPCPNFAGHYEYVHWSFPDPAGSSDDAEQERAAFACCFNTIKARVETLVARLSANNCSNTASIAKLMRALS</sequence>
<dbReference type="AlphaFoldDB" id="A0A9J6RIV6"/>
<protein>
    <submittedName>
        <fullName evidence="3">Arsenate reductase ArsC</fullName>
    </submittedName>
</protein>
<dbReference type="InterPro" id="IPR023485">
    <property type="entry name" value="Ptyr_pPase"/>
</dbReference>
<dbReference type="Pfam" id="PF01451">
    <property type="entry name" value="LMWPc"/>
    <property type="match status" value="1"/>
</dbReference>
<organism evidence="3 4">
    <name type="scientific">Dasania phycosphaerae</name>
    <dbReference type="NCBI Taxonomy" id="2950436"/>
    <lineage>
        <taxon>Bacteria</taxon>
        <taxon>Pseudomonadati</taxon>
        <taxon>Pseudomonadota</taxon>
        <taxon>Gammaproteobacteria</taxon>
        <taxon>Cellvibrionales</taxon>
        <taxon>Spongiibacteraceae</taxon>
        <taxon>Dasania</taxon>
    </lineage>
</organism>
<dbReference type="GO" id="GO:0046685">
    <property type="term" value="P:response to arsenic-containing substance"/>
    <property type="evidence" value="ECO:0007669"/>
    <property type="project" value="UniProtKB-KW"/>
</dbReference>
<accession>A0A9J6RIV6</accession>
<keyword evidence="1" id="KW-0059">Arsenical resistance</keyword>
<gene>
    <name evidence="3" type="ORF">O0V09_03735</name>
</gene>
<proteinExistence type="predicted"/>
<reference evidence="3 4" key="1">
    <citation type="submission" date="2022-12" db="EMBL/GenBank/DDBJ databases">
        <title>Dasania phycosphaerae sp. nov., isolated from particulate material of the south coast of Korea.</title>
        <authorList>
            <person name="Jiang Y."/>
        </authorList>
    </citation>
    <scope>NUCLEOTIDE SEQUENCE [LARGE SCALE GENOMIC DNA]</scope>
    <source>
        <strain evidence="3 4">GY-19</strain>
    </source>
</reference>
<keyword evidence="4" id="KW-1185">Reference proteome</keyword>